<dbReference type="Pfam" id="PF10222">
    <property type="entry name" value="DUF2152"/>
    <property type="match status" value="2"/>
</dbReference>
<evidence type="ECO:0000256" key="7">
    <source>
        <dbReference type="SAM" id="Phobius"/>
    </source>
</evidence>
<proteinExistence type="predicted"/>
<organism evidence="8 9">
    <name type="scientific">Hyalella azteca</name>
    <name type="common">Amphipod</name>
    <dbReference type="NCBI Taxonomy" id="294128"/>
    <lineage>
        <taxon>Eukaryota</taxon>
        <taxon>Metazoa</taxon>
        <taxon>Ecdysozoa</taxon>
        <taxon>Arthropoda</taxon>
        <taxon>Crustacea</taxon>
        <taxon>Multicrustacea</taxon>
        <taxon>Malacostraca</taxon>
        <taxon>Eumalacostraca</taxon>
        <taxon>Peracarida</taxon>
        <taxon>Amphipoda</taxon>
        <taxon>Senticaudata</taxon>
        <taxon>Talitrida</taxon>
        <taxon>Talitroidea</taxon>
        <taxon>Hyalellidae</taxon>
        <taxon>Hyalella</taxon>
    </lineage>
</organism>
<dbReference type="InterPro" id="IPR018795">
    <property type="entry name" value="K2013-like"/>
</dbReference>
<evidence type="ECO:0000256" key="4">
    <source>
        <dbReference type="ARBA" id="ARBA00022989"/>
    </source>
</evidence>
<evidence type="ECO:0000313" key="9">
    <source>
        <dbReference type="RefSeq" id="XP_047738719.1"/>
    </source>
</evidence>
<keyword evidence="3" id="KW-0732">Signal</keyword>
<dbReference type="GO" id="GO:0016020">
    <property type="term" value="C:membrane"/>
    <property type="evidence" value="ECO:0007669"/>
    <property type="project" value="UniProtKB-SubCell"/>
</dbReference>
<dbReference type="Proteomes" id="UP000694843">
    <property type="component" value="Unplaced"/>
</dbReference>
<dbReference type="PANTHER" id="PTHR31386:SF2">
    <property type="entry name" value="SIMILAR TO RIKEN CDNA 2510039O18"/>
    <property type="match status" value="1"/>
</dbReference>
<reference evidence="9" key="1">
    <citation type="submission" date="2025-08" db="UniProtKB">
        <authorList>
            <consortium name="RefSeq"/>
        </authorList>
    </citation>
    <scope>IDENTIFICATION</scope>
    <source>
        <tissue evidence="9">Whole organism</tissue>
    </source>
</reference>
<evidence type="ECO:0000256" key="3">
    <source>
        <dbReference type="ARBA" id="ARBA00022729"/>
    </source>
</evidence>
<accession>A0A979FNS6</accession>
<gene>
    <name evidence="9" type="primary">LOC108680636</name>
</gene>
<dbReference type="PANTHER" id="PTHR31386">
    <property type="entry name" value="UNCHARACTERIZED PROTEIN KIAA2013"/>
    <property type="match status" value="1"/>
</dbReference>
<keyword evidence="8" id="KW-1185">Reference proteome</keyword>
<evidence type="ECO:0000256" key="2">
    <source>
        <dbReference type="ARBA" id="ARBA00022692"/>
    </source>
</evidence>
<dbReference type="OrthoDB" id="10017443at2759"/>
<feature type="transmembrane region" description="Helical" evidence="7">
    <location>
        <begin position="735"/>
        <end position="756"/>
    </location>
</feature>
<keyword evidence="6" id="KW-0325">Glycoprotein</keyword>
<keyword evidence="2 7" id="KW-0812">Transmembrane</keyword>
<name>A0A979FNS6_HYAAZ</name>
<protein>
    <submittedName>
        <fullName evidence="9">Uncharacterized protein KIAA2013 homolog</fullName>
    </submittedName>
</protein>
<evidence type="ECO:0000256" key="6">
    <source>
        <dbReference type="ARBA" id="ARBA00023180"/>
    </source>
</evidence>
<evidence type="ECO:0000256" key="5">
    <source>
        <dbReference type="ARBA" id="ARBA00023136"/>
    </source>
</evidence>
<keyword evidence="4 7" id="KW-1133">Transmembrane helix</keyword>
<comment type="subcellular location">
    <subcellularLocation>
        <location evidence="1">Membrane</location>
        <topology evidence="1">Single-pass type I membrane protein</topology>
    </subcellularLocation>
</comment>
<evidence type="ECO:0000256" key="1">
    <source>
        <dbReference type="ARBA" id="ARBA00004479"/>
    </source>
</evidence>
<evidence type="ECO:0000313" key="8">
    <source>
        <dbReference type="Proteomes" id="UP000694843"/>
    </source>
</evidence>
<sequence length="794" mass="88215">MDITELIKKGRRLTDGNYSPRKLMLVILLVLVFFLYAGPYILRTLFSTRMSLITESATESVASRVALHKLALSSLDAHILYTQPPELLETTMLRHAQEADGDVASLPVQKFIPFIGNGYIGVWLSALQPLLKPDSLPQESKLYIRHGRNLALPVPYEPLLRIYVDGGVLHEAVVTDYRQATVDKIQAWRIASFATNQRSAGEAQPPVSASDTEGGGNVEVTHKLLAHRTIPSLLLQDVVVMNPNPVSVFVRITRAGEKHWSHVSTDTFSWVESPLGISQPGHATRQEYSVVTGTVPAPARLAHRHQQASNKVIVVAVATLTLPPVLQVEPRMSTTLHVLTAINYSEPIFLQDLHVATNAARQAVIQTLQSAVSESSISSLVRSHSESWSAVWRSGVHIETSRAQDSLNGDLINATIYNVLSQVRAPLQETSLPPQQWADLAQQLSPRRSEGCYQGHHTLQAEKLWSPLTTIDDVQQTVQAWLITLEKQGCHGLLQAGADGVLQAMLLSMGGLSFRNLHLQMNTQASDLHRDLTFRRLYYGVDVHLNLSVEVQDHDYKPLLWLTLEQQQMPADASNDSKNSAVAGIIKPGNSLDFFKSDKSIDEISKGLFSKEGSQHINVNYIYMQSYGYSGVELLSNVPDADRRAQGHQAASESFYACDGGCLDPPVQLGRQAQPFPVKLTEPVTAVLYITADKQHMEELKHSIHVKEVAIAPGHHQSVIALHRHGHKWGRLPPLFWLSIAALIVTFHLFLVKLVVNEYCSGDVRARYRYASRSLYTLHPDDSPYFKKSRRLLP</sequence>
<feature type="transmembrane region" description="Helical" evidence="7">
    <location>
        <begin position="23"/>
        <end position="42"/>
    </location>
</feature>
<dbReference type="RefSeq" id="XP_047738719.1">
    <property type="nucleotide sequence ID" value="XM_047882763.1"/>
</dbReference>
<dbReference type="KEGG" id="hazt:108680636"/>
<dbReference type="GeneID" id="108680636"/>
<dbReference type="AlphaFoldDB" id="A0A979FNS6"/>
<keyword evidence="5 7" id="KW-0472">Membrane</keyword>